<name>W7CXL3_9LIST</name>
<dbReference type="NCBIfam" id="NF002688">
    <property type="entry name" value="PRK02471.1"/>
    <property type="match status" value="1"/>
</dbReference>
<dbReference type="Proteomes" id="UP000019243">
    <property type="component" value="Unassembled WGS sequence"/>
</dbReference>
<comment type="caution">
    <text evidence="3">The sequence shown here is derived from an EMBL/GenBank/DDBJ whole genome shotgun (WGS) entry which is preliminary data.</text>
</comment>
<dbReference type="PANTHER" id="PTHR21621">
    <property type="entry name" value="RIBOSOMAL PROTEIN S6 MODIFICATION PROTEIN"/>
    <property type="match status" value="1"/>
</dbReference>
<proteinExistence type="predicted"/>
<dbReference type="InterPro" id="IPR040657">
    <property type="entry name" value="GshAB_ATP-grasp"/>
</dbReference>
<dbReference type="GO" id="GO:0009432">
    <property type="term" value="P:SOS response"/>
    <property type="evidence" value="ECO:0007669"/>
    <property type="project" value="TreeGrafter"/>
</dbReference>
<keyword evidence="1" id="KW-0067">ATP-binding</keyword>
<dbReference type="PANTHER" id="PTHR21621:SF0">
    <property type="entry name" value="BETA-CITRYLGLUTAMATE SYNTHASE B-RELATED"/>
    <property type="match status" value="1"/>
</dbReference>
<accession>W7CXL3</accession>
<keyword evidence="4" id="KW-1185">Reference proteome</keyword>
<dbReference type="InterPro" id="IPR011761">
    <property type="entry name" value="ATP-grasp"/>
</dbReference>
<feature type="domain" description="ATP-grasp" evidence="2">
    <location>
        <begin position="352"/>
        <end position="610"/>
    </location>
</feature>
<keyword evidence="1" id="KW-0547">Nucleotide-binding</keyword>
<evidence type="ECO:0000256" key="1">
    <source>
        <dbReference type="PROSITE-ProRule" id="PRU00409"/>
    </source>
</evidence>
<dbReference type="GO" id="GO:0046872">
    <property type="term" value="F:metal ion binding"/>
    <property type="evidence" value="ECO:0007669"/>
    <property type="project" value="InterPro"/>
</dbReference>
<dbReference type="PROSITE" id="PS50975">
    <property type="entry name" value="ATP_GRASP"/>
    <property type="match status" value="1"/>
</dbReference>
<dbReference type="OrthoDB" id="9803907at2"/>
<sequence>MNVTEHLKHNPGLKQRLQEMLLSIERESHFTTTAGIECPVNRLALGAEHPMLKYTNHNSLVMKTPFVSSEKEALKYFGAIQEVAMRTHPSTEMLWPSSTLPDETFNGAITLHYIFSETFVYDLAQAMKQTVAETRTGLSHQMRLNLAGYKVMLASQLQSRFAFVSSETNSATQAELTLVGVPLDATARFGITSETLRFYTLLTLLSAYTATNIETVDQLFEALTAMANDLHLSKSDRDIITHCWREVSSSAFRQDSDTVTAATYNCQQGQLFQQQAWENTFALAGFDKMELSTQLVIVHAIELGIAFEVLDEAEQFLKLTVGNHTEYIKNTNMTSLDTYIAPLIMENKTVTKKILKQAGFRVPSGEEFATVDEAMQMYDYFSESGFVVKPKSTNFGLGISIFQEGVSRTHFQEAVEIAFKQDSHVLIEEFIAGTEYRFYVLDGKVEGIILRVPANIIGDGIHTIAELVAFKNEDPLRGTHYRKPLQRIVIGSIERLLLKTQGYSEDDIPAKEQRIYLRENSNVSTGGDSIDMTDEMDESYKQIAVEAVAALGAFVSGIDLMITDNRVPSTKAATNYGIIEANYNPAIHMHMFPYQGTGRPLAQLLLMKLFPELNE</sequence>
<dbReference type="EC" id="6.3.2.3" evidence="3"/>
<dbReference type="RefSeq" id="WP_051456813.1">
    <property type="nucleotide sequence ID" value="NZ_AODH01000009.1"/>
</dbReference>
<dbReference type="SUPFAM" id="SSF56059">
    <property type="entry name" value="Glutathione synthetase ATP-binding domain-like"/>
    <property type="match status" value="1"/>
</dbReference>
<reference evidence="3 4" key="1">
    <citation type="submission" date="2012-12" db="EMBL/GenBank/DDBJ databases">
        <title>Novel taxa of Listeriaceae from agricultural environments in the United States.</title>
        <authorList>
            <person name="den Bakker H.C."/>
            <person name="Allred A."/>
            <person name="Warchocki S."/>
            <person name="Wright E.M."/>
            <person name="Burrell A."/>
            <person name="Nightingale K.K."/>
            <person name="Kephart D."/>
            <person name="Wiedmann M."/>
        </authorList>
    </citation>
    <scope>NUCLEOTIDE SEQUENCE [LARGE SCALE GENOMIC DNA]</scope>
    <source>
        <strain evidence="3 4">FSL F6-1037</strain>
    </source>
</reference>
<protein>
    <submittedName>
        <fullName evidence="3">Bifunctional glutamate--cysteine ligase/glutathione synthetase</fullName>
        <ecNumber evidence="3">6.3.2.3</ecNumber>
    </submittedName>
</protein>
<dbReference type="Pfam" id="PF18419">
    <property type="entry name" value="ATP-grasp_6"/>
    <property type="match status" value="1"/>
</dbReference>
<dbReference type="GO" id="GO:0005524">
    <property type="term" value="F:ATP binding"/>
    <property type="evidence" value="ECO:0007669"/>
    <property type="project" value="UniProtKB-UniRule"/>
</dbReference>
<organism evidence="3 4">
    <name type="scientific">Brochothrix campestris FSL F6-1037</name>
    <dbReference type="NCBI Taxonomy" id="1265861"/>
    <lineage>
        <taxon>Bacteria</taxon>
        <taxon>Bacillati</taxon>
        <taxon>Bacillota</taxon>
        <taxon>Bacilli</taxon>
        <taxon>Bacillales</taxon>
        <taxon>Listeriaceae</taxon>
        <taxon>Brochothrix</taxon>
    </lineage>
</organism>
<dbReference type="GO" id="GO:0004363">
    <property type="term" value="F:glutathione synthase activity"/>
    <property type="evidence" value="ECO:0007669"/>
    <property type="project" value="UniProtKB-EC"/>
</dbReference>
<dbReference type="GO" id="GO:0005737">
    <property type="term" value="C:cytoplasm"/>
    <property type="evidence" value="ECO:0007669"/>
    <property type="project" value="TreeGrafter"/>
</dbReference>
<evidence type="ECO:0000259" key="2">
    <source>
        <dbReference type="PROSITE" id="PS50975"/>
    </source>
</evidence>
<dbReference type="Gene3D" id="3.30.470.20">
    <property type="entry name" value="ATP-grasp fold, B domain"/>
    <property type="match status" value="2"/>
</dbReference>
<dbReference type="AlphaFoldDB" id="W7CXL3"/>
<dbReference type="STRING" id="1265861.BCAMP_02525"/>
<evidence type="ECO:0000313" key="3">
    <source>
        <dbReference type="EMBL" id="EUJ41722.1"/>
    </source>
</evidence>
<evidence type="ECO:0000313" key="4">
    <source>
        <dbReference type="Proteomes" id="UP000019243"/>
    </source>
</evidence>
<gene>
    <name evidence="3" type="ORF">BCAMP_02525</name>
</gene>
<keyword evidence="3" id="KW-0436">Ligase</keyword>
<dbReference type="EMBL" id="AODH01000009">
    <property type="protein sequence ID" value="EUJ41722.1"/>
    <property type="molecule type" value="Genomic_DNA"/>
</dbReference>
<dbReference type="PATRIC" id="fig|1265861.3.peg.492"/>
<dbReference type="GO" id="GO:0018169">
    <property type="term" value="F:ribosomal S6-glutamic acid ligase activity"/>
    <property type="evidence" value="ECO:0007669"/>
    <property type="project" value="TreeGrafter"/>
</dbReference>